<feature type="region of interest" description="Disordered" evidence="1">
    <location>
        <begin position="90"/>
        <end position="188"/>
    </location>
</feature>
<feature type="domain" description="HTH arsR-type" evidence="2">
    <location>
        <begin position="320"/>
        <end position="416"/>
    </location>
</feature>
<gene>
    <name evidence="3" type="ORF">SAMN04489841_0694</name>
</gene>
<keyword evidence="4" id="KW-1185">Reference proteome</keyword>
<dbReference type="RefSeq" id="WP_090613453.1">
    <property type="nucleotide sequence ID" value="NZ_FOFD01000001.1"/>
</dbReference>
<dbReference type="Gene3D" id="1.20.120.20">
    <property type="entry name" value="Apolipoprotein"/>
    <property type="match status" value="1"/>
</dbReference>
<feature type="compositionally biased region" description="Basic and acidic residues" evidence="1">
    <location>
        <begin position="148"/>
        <end position="159"/>
    </location>
</feature>
<dbReference type="OrthoDB" id="28610at2157"/>
<feature type="compositionally biased region" description="Low complexity" evidence="1">
    <location>
        <begin position="103"/>
        <end position="119"/>
    </location>
</feature>
<name>A0A1H9BBC7_9EURY</name>
<dbReference type="PANTHER" id="PTHR36216">
    <property type="entry name" value="TRANSCRIPTIONAL REGULATOR, TRMB"/>
    <property type="match status" value="1"/>
</dbReference>
<evidence type="ECO:0000259" key="2">
    <source>
        <dbReference type="PROSITE" id="PS50987"/>
    </source>
</evidence>
<dbReference type="InterPro" id="IPR036390">
    <property type="entry name" value="WH_DNA-bd_sf"/>
</dbReference>
<dbReference type="SMART" id="SM00418">
    <property type="entry name" value="HTH_ARSR"/>
    <property type="match status" value="1"/>
</dbReference>
<dbReference type="EMBL" id="FOFD01000001">
    <property type="protein sequence ID" value="SEP86296.1"/>
    <property type="molecule type" value="Genomic_DNA"/>
</dbReference>
<organism evidence="3 4">
    <name type="scientific">Natrinema salaciae</name>
    <dbReference type="NCBI Taxonomy" id="1186196"/>
    <lineage>
        <taxon>Archaea</taxon>
        <taxon>Methanobacteriati</taxon>
        <taxon>Methanobacteriota</taxon>
        <taxon>Stenosarchaea group</taxon>
        <taxon>Halobacteria</taxon>
        <taxon>Halobacteriales</taxon>
        <taxon>Natrialbaceae</taxon>
        <taxon>Natrinema</taxon>
    </lineage>
</organism>
<dbReference type="Pfam" id="PF01022">
    <property type="entry name" value="HTH_5"/>
    <property type="match status" value="1"/>
</dbReference>
<feature type="compositionally biased region" description="Acidic residues" evidence="1">
    <location>
        <begin position="90"/>
        <end position="102"/>
    </location>
</feature>
<dbReference type="STRING" id="1186196.SAMN04489841_0694"/>
<feature type="compositionally biased region" description="Acidic residues" evidence="1">
    <location>
        <begin position="49"/>
        <end position="69"/>
    </location>
</feature>
<proteinExistence type="predicted"/>
<protein>
    <submittedName>
        <fullName evidence="3">Helix-turn-helix domain-containing protein</fullName>
    </submittedName>
</protein>
<dbReference type="GO" id="GO:0003700">
    <property type="term" value="F:DNA-binding transcription factor activity"/>
    <property type="evidence" value="ECO:0007669"/>
    <property type="project" value="InterPro"/>
</dbReference>
<dbReference type="InterPro" id="IPR001845">
    <property type="entry name" value="HTH_ArsR_DNA-bd_dom"/>
</dbReference>
<feature type="region of interest" description="Disordered" evidence="1">
    <location>
        <begin position="46"/>
        <end position="78"/>
    </location>
</feature>
<feature type="compositionally biased region" description="Basic and acidic residues" evidence="1">
    <location>
        <begin position="121"/>
        <end position="131"/>
    </location>
</feature>
<dbReference type="SUPFAM" id="SSF46785">
    <property type="entry name" value="Winged helix' DNA-binding domain"/>
    <property type="match status" value="2"/>
</dbReference>
<dbReference type="Proteomes" id="UP000199114">
    <property type="component" value="Unassembled WGS sequence"/>
</dbReference>
<sequence length="430" mass="44746">MKRDSSIATRVLVWVAVAMVLGGATAGIAAASASAGSTLTGAALSTTDSVDDSIDEPTETVENTTDELENTTGTTTDELENTTETTIDELENTTETTIDELENTTGTTTDELENTTGTTVDRTEGAVDRTVNETPLDTGLEADAEVETDGRPSSPHDDGSSAGESTAENASADGSGDSDGSGTPGATETATDAVLVGLLGAITASGAAGGAGASGATGAAGSGTTATAGWLHTLRGTGPLRRAGDLWKMLPLFRYSQYDDSDPLEHDRRRAIYEAIRDDPGSYLSQLSDDTDIPLSTVRYHVRILEAEDLITAAKLNGKRRYFRDAADAELRAALAEPAKRDVLEALAGLGRAHNGRLADELERDPSTVSHHLAALEDDGLVVREKDGRSVVNELEPDAEAALCDDESVEGIEEVEDEQTESSAVASADD</sequence>
<dbReference type="PROSITE" id="PS50987">
    <property type="entry name" value="HTH_ARSR_2"/>
    <property type="match status" value="1"/>
</dbReference>
<accession>A0A1H9BBC7</accession>
<dbReference type="AlphaFoldDB" id="A0A1H9BBC7"/>
<evidence type="ECO:0000313" key="3">
    <source>
        <dbReference type="EMBL" id="SEP86296.1"/>
    </source>
</evidence>
<dbReference type="InterPro" id="IPR056504">
    <property type="entry name" value="HTH_HVO_0163_N"/>
</dbReference>
<dbReference type="CDD" id="cd00090">
    <property type="entry name" value="HTH_ARSR"/>
    <property type="match status" value="2"/>
</dbReference>
<feature type="compositionally biased region" description="Acidic residues" evidence="1">
    <location>
        <begin position="395"/>
        <end position="420"/>
    </location>
</feature>
<reference evidence="4" key="1">
    <citation type="submission" date="2016-10" db="EMBL/GenBank/DDBJ databases">
        <authorList>
            <person name="Varghese N."/>
            <person name="Submissions S."/>
        </authorList>
    </citation>
    <scope>NUCLEOTIDE SEQUENCE [LARGE SCALE GENOMIC DNA]</scope>
    <source>
        <strain evidence="4">DSM 25055</strain>
    </source>
</reference>
<feature type="region of interest" description="Disordered" evidence="1">
    <location>
        <begin position="394"/>
        <end position="430"/>
    </location>
</feature>
<dbReference type="Gene3D" id="1.10.10.10">
    <property type="entry name" value="Winged helix-like DNA-binding domain superfamily/Winged helix DNA-binding domain"/>
    <property type="match status" value="2"/>
</dbReference>
<dbReference type="Pfam" id="PF24266">
    <property type="entry name" value="HTH_HVO_0163_N"/>
    <property type="match status" value="1"/>
</dbReference>
<evidence type="ECO:0000256" key="1">
    <source>
        <dbReference type="SAM" id="MobiDB-lite"/>
    </source>
</evidence>
<dbReference type="PANTHER" id="PTHR36216:SF1">
    <property type="entry name" value="HTH ARSR-TYPE DOMAIN-CONTAINING PROTEIN"/>
    <property type="match status" value="1"/>
</dbReference>
<evidence type="ECO:0000313" key="4">
    <source>
        <dbReference type="Proteomes" id="UP000199114"/>
    </source>
</evidence>
<dbReference type="InterPro" id="IPR036388">
    <property type="entry name" value="WH-like_DNA-bd_sf"/>
</dbReference>
<dbReference type="InterPro" id="IPR011991">
    <property type="entry name" value="ArsR-like_HTH"/>
</dbReference>